<dbReference type="PANTHER" id="PTHR12157">
    <property type="entry name" value="REGULATING SYNAPTIC MEMBRANE EXOCYTOSIS PROTEIN"/>
    <property type="match status" value="1"/>
</dbReference>
<evidence type="ECO:0000259" key="11">
    <source>
        <dbReference type="PROSITE" id="PS50178"/>
    </source>
</evidence>
<evidence type="ECO:0000259" key="9">
    <source>
        <dbReference type="PROSITE" id="PS50004"/>
    </source>
</evidence>
<dbReference type="GO" id="GO:0044325">
    <property type="term" value="F:transmembrane transporter binding"/>
    <property type="evidence" value="ECO:0007669"/>
    <property type="project" value="TreeGrafter"/>
</dbReference>
<feature type="region of interest" description="Disordered" evidence="8">
    <location>
        <begin position="843"/>
        <end position="929"/>
    </location>
</feature>
<dbReference type="InterPro" id="IPR054386">
    <property type="entry name" value="RIM_Znf"/>
</dbReference>
<feature type="domain" description="C2" evidence="9">
    <location>
        <begin position="693"/>
        <end position="828"/>
    </location>
</feature>
<dbReference type="Gene3D" id="2.30.42.10">
    <property type="match status" value="1"/>
</dbReference>
<dbReference type="PROSITE" id="PS50004">
    <property type="entry name" value="C2"/>
    <property type="match status" value="1"/>
</dbReference>
<dbReference type="SUPFAM" id="SSF57903">
    <property type="entry name" value="FYVE/PHD zinc finger"/>
    <property type="match status" value="1"/>
</dbReference>
<keyword evidence="4" id="KW-0862">Zinc</keyword>
<evidence type="ECO:0000256" key="6">
    <source>
        <dbReference type="ARBA" id="ARBA00034103"/>
    </source>
</evidence>
<dbReference type="InterPro" id="IPR035892">
    <property type="entry name" value="C2_domain_sf"/>
</dbReference>
<dbReference type="InterPro" id="IPR039032">
    <property type="entry name" value="Rim-like"/>
</dbReference>
<feature type="region of interest" description="Disordered" evidence="8">
    <location>
        <begin position="1502"/>
        <end position="1521"/>
    </location>
</feature>
<keyword evidence="2" id="KW-0677">Repeat</keyword>
<feature type="compositionally biased region" description="Low complexity" evidence="8">
    <location>
        <begin position="1671"/>
        <end position="1697"/>
    </location>
</feature>
<feature type="domain" description="PDZ" evidence="10">
    <location>
        <begin position="569"/>
        <end position="658"/>
    </location>
</feature>
<dbReference type="GO" id="GO:0042391">
    <property type="term" value="P:regulation of membrane potential"/>
    <property type="evidence" value="ECO:0007669"/>
    <property type="project" value="TreeGrafter"/>
</dbReference>
<feature type="compositionally biased region" description="Basic and acidic residues" evidence="8">
    <location>
        <begin position="30"/>
        <end position="40"/>
    </location>
</feature>
<dbReference type="InterPro" id="IPR011011">
    <property type="entry name" value="Znf_FYVE_PHD"/>
</dbReference>
<feature type="compositionally biased region" description="Basic and acidic residues" evidence="8">
    <location>
        <begin position="249"/>
        <end position="258"/>
    </location>
</feature>
<feature type="region of interest" description="Disordered" evidence="8">
    <location>
        <begin position="1593"/>
        <end position="1718"/>
    </location>
</feature>
<dbReference type="InterPro" id="IPR001478">
    <property type="entry name" value="PDZ"/>
</dbReference>
<dbReference type="PROSITE" id="PS50916">
    <property type="entry name" value="RABBD"/>
    <property type="match status" value="1"/>
</dbReference>
<feature type="compositionally biased region" description="Basic and acidic residues" evidence="8">
    <location>
        <begin position="1453"/>
        <end position="1471"/>
    </location>
</feature>
<evidence type="ECO:0000256" key="5">
    <source>
        <dbReference type="ARBA" id="ARBA00023018"/>
    </source>
</evidence>
<feature type="compositionally biased region" description="Low complexity" evidence="8">
    <location>
        <begin position="852"/>
        <end position="868"/>
    </location>
</feature>
<dbReference type="InterPro" id="IPR000008">
    <property type="entry name" value="C2_dom"/>
</dbReference>
<keyword evidence="14" id="KW-1185">Reference proteome</keyword>
<dbReference type="SMART" id="SM00239">
    <property type="entry name" value="C2"/>
    <property type="match status" value="1"/>
</dbReference>
<keyword evidence="5" id="KW-0770">Synapse</keyword>
<feature type="compositionally biased region" description="Basic and acidic residues" evidence="8">
    <location>
        <begin position="1701"/>
        <end position="1711"/>
    </location>
</feature>
<keyword evidence="3 7" id="KW-0863">Zinc-finger</keyword>
<evidence type="ECO:0000259" key="12">
    <source>
        <dbReference type="PROSITE" id="PS50916"/>
    </source>
</evidence>
<evidence type="ECO:0000256" key="2">
    <source>
        <dbReference type="ARBA" id="ARBA00022737"/>
    </source>
</evidence>
<name>A0A8S4E5S8_PLUXY</name>
<dbReference type="PROSITE" id="PS50178">
    <property type="entry name" value="ZF_FYVE"/>
    <property type="match status" value="1"/>
</dbReference>
<feature type="region of interest" description="Disordered" evidence="8">
    <location>
        <begin position="1110"/>
        <end position="1169"/>
    </location>
</feature>
<dbReference type="SUPFAM" id="SSF50156">
    <property type="entry name" value="PDZ domain-like"/>
    <property type="match status" value="1"/>
</dbReference>
<feature type="region of interest" description="Disordered" evidence="8">
    <location>
        <begin position="1435"/>
        <end position="1479"/>
    </location>
</feature>
<feature type="compositionally biased region" description="Polar residues" evidence="8">
    <location>
        <begin position="1622"/>
        <end position="1631"/>
    </location>
</feature>
<dbReference type="Gene3D" id="3.30.40.10">
    <property type="entry name" value="Zinc/RING finger domain, C3HC4 (zinc finger)"/>
    <property type="match status" value="1"/>
</dbReference>
<dbReference type="PANTHER" id="PTHR12157:SF21">
    <property type="entry name" value="RAB3 INTERACTING MOLECULE, ISOFORM F"/>
    <property type="match status" value="1"/>
</dbReference>
<comment type="subcellular location">
    <subcellularLocation>
        <location evidence="6">Synapse</location>
    </subcellularLocation>
</comment>
<dbReference type="Pfam" id="PF00168">
    <property type="entry name" value="C2"/>
    <property type="match status" value="1"/>
</dbReference>
<feature type="region of interest" description="Disordered" evidence="8">
    <location>
        <begin position="948"/>
        <end position="1067"/>
    </location>
</feature>
<evidence type="ECO:0000256" key="8">
    <source>
        <dbReference type="SAM" id="MobiDB-lite"/>
    </source>
</evidence>
<evidence type="ECO:0000256" key="4">
    <source>
        <dbReference type="ARBA" id="ARBA00022833"/>
    </source>
</evidence>
<evidence type="ECO:0000256" key="7">
    <source>
        <dbReference type="PROSITE-ProRule" id="PRU00091"/>
    </source>
</evidence>
<comment type="caution">
    <text evidence="13">The sequence shown here is derived from an EMBL/GenBank/DDBJ whole genome shotgun (WGS) entry which is preliminary data.</text>
</comment>
<dbReference type="GO" id="GO:0048791">
    <property type="term" value="P:calcium ion-regulated exocytosis of neurotransmitter"/>
    <property type="evidence" value="ECO:0007669"/>
    <property type="project" value="TreeGrafter"/>
</dbReference>
<dbReference type="SMART" id="SM00228">
    <property type="entry name" value="PDZ"/>
    <property type="match status" value="1"/>
</dbReference>
<dbReference type="GO" id="GO:0006886">
    <property type="term" value="P:intracellular protein transport"/>
    <property type="evidence" value="ECO:0007669"/>
    <property type="project" value="InterPro"/>
</dbReference>
<feature type="compositionally biased region" description="Basic residues" evidence="8">
    <location>
        <begin position="1632"/>
        <end position="1651"/>
    </location>
</feature>
<accession>A0A8S4E5S8</accession>
<protein>
    <submittedName>
        <fullName evidence="13">(diamondback moth) hypothetical protein</fullName>
    </submittedName>
</protein>
<evidence type="ECO:0000256" key="3">
    <source>
        <dbReference type="ARBA" id="ARBA00022771"/>
    </source>
</evidence>
<dbReference type="Pfam" id="PF00595">
    <property type="entry name" value="PDZ"/>
    <property type="match status" value="1"/>
</dbReference>
<gene>
    <name evidence="13" type="ORF">PLXY2_LOCUS4393</name>
</gene>
<feature type="region of interest" description="Disordered" evidence="8">
    <location>
        <begin position="1185"/>
        <end position="1221"/>
    </location>
</feature>
<dbReference type="Proteomes" id="UP000653454">
    <property type="component" value="Unassembled WGS sequence"/>
</dbReference>
<dbReference type="InterPro" id="IPR013083">
    <property type="entry name" value="Znf_RING/FYVE/PHD"/>
</dbReference>
<feature type="region of interest" description="Disordered" evidence="8">
    <location>
        <begin position="290"/>
        <end position="323"/>
    </location>
</feature>
<feature type="compositionally biased region" description="Acidic residues" evidence="8">
    <location>
        <begin position="314"/>
        <end position="323"/>
    </location>
</feature>
<feature type="region of interest" description="Disordered" evidence="8">
    <location>
        <begin position="516"/>
        <end position="554"/>
    </location>
</feature>
<dbReference type="GO" id="GO:0008270">
    <property type="term" value="F:zinc ion binding"/>
    <property type="evidence" value="ECO:0007669"/>
    <property type="project" value="UniProtKB-KW"/>
</dbReference>
<feature type="compositionally biased region" description="Low complexity" evidence="8">
    <location>
        <begin position="42"/>
        <end position="51"/>
    </location>
</feature>
<sequence>MTATIILRDGLKCERYAGQAASVRMTARGRAEGGALERRAAGRAAPRAGPAINTPADRRARVAWRAGTAPHHARARAASARWRAAMADMPDLSHLTPEERAIIEGVMMRQRQEEQREHEIMRRKQDEVAVLEQTIRTRNEMQRAAGVELAATCHICLKTKFADGVGHSCHYCRVRCCARCGGKVTLRSNKVIWVCILCRKKQELLSKTGQWIHKSGPADAMMWQQMESDLRGLPMPGEATLDKRPKLERAHSAAEKENLPLQRGGSALRRQYSQQEPRCYGELEGLARTHPHLVHPRQKAAYGVEDEPPRSSSDEEAPDCDDDDEYRDRVLWSVPSGHVAPSPRGPRPWSLARPRLTFPYMLQVIEIGAAPRAPRASAGSRQLEGCTPLRHPQLRSASVAANNYYNLTNHSAGGYEAEARGGGRSFDSATDCRWRARDDGDGAYLRPYAPDDRTRLERPVYKSAYLWEDSADNRRFTERRKKTVRFDGHEGAATFPRGGRDAGGAPLDWASLRWEQERQTSQDSATKDSGIDTSSTFTSSEDSNRGDCPKSWQVSADGSRMIGHMVLRKTVVEGSSHSSCAILGLKVVGGKLLPDGTRGAIVEKVKKGSIADVEGQLRIGDEVLQWNGVPLQGRGAEDTAAVVADSKHDSHVELVVSRPVVAARPPAQPWRTHKEVYTEVMGGCEKPSVLVTSPGSPDVHSRRRSRRHNHHNASVAGRVQRTATASDGGVRGRPQPPARRVPRCPYAKIFLLPDKSEKSKRRTKTFANTLEPRWNQTFVYCGIRITDIKKRTLEVTVWDLNRYGPNDFLGEVLLDLDSIVMNHEPNWYTLKPHEESISYNRYREEEADGEHLSPPSTSTSRLSDSDTPSECEMRRHHSLSSLASSSSPPPSSHNHERMEDGARRSRRDVSPSGRARAAGLSRERVSTARARCDVRGGEHWLTCACVQGGGGGGARSQSAAPGARGPRARSKSPRRSLSPPADSWRYTGAPALLAPRTEHRDRSLRLSTTNCEERGGGGGGGGGEGRLPTHAYAPRFQSRSATATPTTSPKKRQLPQIPPHQGTQRTVRAQVSADLEERKWIAPHHIGATLTYRSTPQGWERHYAGLSDSELAARGGNGGGWAPRRRPSPDQAAGDSDLESVASVTSSAFSTQSERPRPTRMLSRPPRRLPLVAVPAGAGRALRRRLRTPHPRRRLHTRSRSHPAYPKRTHAPYERSHSCPDYPAQTNTYKITDNNKEYVFQLDLTRPKMLTHRTRSVSCSREQKRMLDNHCYMSCDVHNPYSYKHPVSRPRLAERSATVDSIYPRHSYSEKAKITRRKLPQIPVIRPFIDDNFNDAIYRSEERVQPTRDEWHPLSEVDLIPKNYESTQYHGYDSDGSIAETTIHVSIDKQDADVNNSAINYDHPTYSNKNDDGHQSHSLYNNRKKCLSLDVKSSYESTTDLGDQTDSPKTVPKLKDDDAGPRSEKSKSNKEKIKRRHSDSVFLRTSSFNSDSSQDCVFKKMPERKASHVPQSNDPRIDTDRKSVVSISEILSFQEYRSPDSQSPVLSVDLSLKEPLQSIIKKARSRSHSLASGHLERELCMLANCLSVALSPAPPAAPAASPPHDAPDPSTSDDAPAKPEFQTIQSMANQKRNPRPRNKKPAKSGSKKPRGKTGSSRRGSKRSNEYGGRRTGAAATSRSRWSAASPAARSSRAASATQTDRPTKKLPERHGAGGNGELEAACDDALLKAEPRDYFGPHGQEEQLHLAALRHR</sequence>
<feature type="region of interest" description="Disordered" evidence="8">
    <location>
        <begin position="30"/>
        <end position="53"/>
    </location>
</feature>
<evidence type="ECO:0000259" key="10">
    <source>
        <dbReference type="PROSITE" id="PS50106"/>
    </source>
</evidence>
<feature type="compositionally biased region" description="Low complexity" evidence="8">
    <location>
        <begin position="1602"/>
        <end position="1614"/>
    </location>
</feature>
<dbReference type="GO" id="GO:0048788">
    <property type="term" value="C:cytoskeleton of presynaptic active zone"/>
    <property type="evidence" value="ECO:0007669"/>
    <property type="project" value="TreeGrafter"/>
</dbReference>
<feature type="domain" description="FYVE-type" evidence="11">
    <location>
        <begin position="153"/>
        <end position="203"/>
    </location>
</feature>
<feature type="compositionally biased region" description="Gly residues" evidence="8">
    <location>
        <begin position="1016"/>
        <end position="1025"/>
    </location>
</feature>
<dbReference type="InterPro" id="IPR017455">
    <property type="entry name" value="Znf_FYVE-rel"/>
</dbReference>
<dbReference type="PROSITE" id="PS50106">
    <property type="entry name" value="PDZ"/>
    <property type="match status" value="1"/>
</dbReference>
<feature type="region of interest" description="Disordered" evidence="8">
    <location>
        <begin position="249"/>
        <end position="271"/>
    </location>
</feature>
<dbReference type="SUPFAM" id="SSF49562">
    <property type="entry name" value="C2 domain (Calcium/lipid-binding domain, CaLB)"/>
    <property type="match status" value="1"/>
</dbReference>
<feature type="compositionally biased region" description="Basic and acidic residues" evidence="8">
    <location>
        <begin position="893"/>
        <end position="909"/>
    </location>
</feature>
<dbReference type="GO" id="GO:0031267">
    <property type="term" value="F:small GTPase binding"/>
    <property type="evidence" value="ECO:0007669"/>
    <property type="project" value="InterPro"/>
</dbReference>
<reference evidence="13" key="1">
    <citation type="submission" date="2020-11" db="EMBL/GenBank/DDBJ databases">
        <authorList>
            <person name="Whiteford S."/>
        </authorList>
    </citation>
    <scope>NUCLEOTIDE SEQUENCE</scope>
</reference>
<organism evidence="13 14">
    <name type="scientific">Plutella xylostella</name>
    <name type="common">Diamondback moth</name>
    <name type="synonym">Plutella maculipennis</name>
    <dbReference type="NCBI Taxonomy" id="51655"/>
    <lineage>
        <taxon>Eukaryota</taxon>
        <taxon>Metazoa</taxon>
        <taxon>Ecdysozoa</taxon>
        <taxon>Arthropoda</taxon>
        <taxon>Hexapoda</taxon>
        <taxon>Insecta</taxon>
        <taxon>Pterygota</taxon>
        <taxon>Neoptera</taxon>
        <taxon>Endopterygota</taxon>
        <taxon>Lepidoptera</taxon>
        <taxon>Glossata</taxon>
        <taxon>Ditrysia</taxon>
        <taxon>Yponomeutoidea</taxon>
        <taxon>Plutellidae</taxon>
        <taxon>Plutella</taxon>
    </lineage>
</organism>
<evidence type="ECO:0000313" key="14">
    <source>
        <dbReference type="Proteomes" id="UP000653454"/>
    </source>
</evidence>
<feature type="compositionally biased region" description="Basic residues" evidence="8">
    <location>
        <begin position="701"/>
        <end position="711"/>
    </location>
</feature>
<dbReference type="Gene3D" id="2.60.40.150">
    <property type="entry name" value="C2 domain"/>
    <property type="match status" value="1"/>
</dbReference>
<dbReference type="InterPro" id="IPR010911">
    <property type="entry name" value="Rab_BD"/>
</dbReference>
<feature type="compositionally biased region" description="Low complexity" evidence="8">
    <location>
        <begin position="1039"/>
        <end position="1048"/>
    </location>
</feature>
<feature type="domain" description="RabBD" evidence="12">
    <location>
        <begin position="89"/>
        <end position="215"/>
    </location>
</feature>
<feature type="compositionally biased region" description="Basic residues" evidence="8">
    <location>
        <begin position="1185"/>
        <end position="1210"/>
    </location>
</feature>
<dbReference type="GO" id="GO:0050806">
    <property type="term" value="P:positive regulation of synaptic transmission"/>
    <property type="evidence" value="ECO:0007669"/>
    <property type="project" value="TreeGrafter"/>
</dbReference>
<feature type="compositionally biased region" description="Low complexity" evidence="8">
    <location>
        <begin position="1140"/>
        <end position="1169"/>
    </location>
</feature>
<dbReference type="InterPro" id="IPR036034">
    <property type="entry name" value="PDZ_sf"/>
</dbReference>
<evidence type="ECO:0000313" key="13">
    <source>
        <dbReference type="EMBL" id="CAG9110709.1"/>
    </source>
</evidence>
<dbReference type="GO" id="GO:0042734">
    <property type="term" value="C:presynaptic membrane"/>
    <property type="evidence" value="ECO:0007669"/>
    <property type="project" value="TreeGrafter"/>
</dbReference>
<dbReference type="GO" id="GO:0048167">
    <property type="term" value="P:regulation of synaptic plasticity"/>
    <property type="evidence" value="ECO:0007669"/>
    <property type="project" value="TreeGrafter"/>
</dbReference>
<feature type="compositionally biased region" description="Polar residues" evidence="8">
    <location>
        <begin position="1435"/>
        <end position="1448"/>
    </location>
</feature>
<dbReference type="FunFam" id="3.30.40.10:FF:000453">
    <property type="entry name" value="Uncharacterized protein, isoform D"/>
    <property type="match status" value="1"/>
</dbReference>
<feature type="compositionally biased region" description="Low complexity" evidence="8">
    <location>
        <begin position="955"/>
        <end position="965"/>
    </location>
</feature>
<feature type="compositionally biased region" description="Basic and acidic residues" evidence="8">
    <location>
        <begin position="516"/>
        <end position="530"/>
    </location>
</feature>
<feature type="region of interest" description="Disordered" evidence="8">
    <location>
        <begin position="1396"/>
        <end position="1419"/>
    </location>
</feature>
<dbReference type="Pfam" id="PF22601">
    <property type="entry name" value="RIM2a_ZnF"/>
    <property type="match status" value="1"/>
</dbReference>
<feature type="region of interest" description="Disordered" evidence="8">
    <location>
        <begin position="687"/>
        <end position="739"/>
    </location>
</feature>
<proteinExistence type="predicted"/>
<evidence type="ECO:0000256" key="1">
    <source>
        <dbReference type="ARBA" id="ARBA00022723"/>
    </source>
</evidence>
<dbReference type="EMBL" id="CAJHNJ030000012">
    <property type="protein sequence ID" value="CAG9110709.1"/>
    <property type="molecule type" value="Genomic_DNA"/>
</dbReference>
<keyword evidence="1" id="KW-0479">Metal-binding</keyword>